<evidence type="ECO:0000256" key="1">
    <source>
        <dbReference type="SAM" id="MobiDB-lite"/>
    </source>
</evidence>
<accession>A0A1M7BET0</accession>
<gene>
    <name evidence="2" type="ORF">SAMN02745216_05305</name>
</gene>
<feature type="compositionally biased region" description="Acidic residues" evidence="1">
    <location>
        <begin position="127"/>
        <end position="138"/>
    </location>
</feature>
<dbReference type="EMBL" id="FQZU01000094">
    <property type="protein sequence ID" value="SHL53434.1"/>
    <property type="molecule type" value="Genomic_DNA"/>
</dbReference>
<keyword evidence="3" id="KW-1185">Reference proteome</keyword>
<reference evidence="3" key="1">
    <citation type="submission" date="2016-11" db="EMBL/GenBank/DDBJ databases">
        <authorList>
            <person name="Varghese N."/>
            <person name="Submissions S."/>
        </authorList>
    </citation>
    <scope>NUCLEOTIDE SEQUENCE [LARGE SCALE GENOMIC DNA]</scope>
    <source>
        <strain evidence="3">DSM 16219</strain>
    </source>
</reference>
<evidence type="ECO:0000313" key="2">
    <source>
        <dbReference type="EMBL" id="SHL53434.1"/>
    </source>
</evidence>
<proteinExistence type="predicted"/>
<organism evidence="2 3">
    <name type="scientific">Desulfatibacillum alkenivorans DSM 16219</name>
    <dbReference type="NCBI Taxonomy" id="1121393"/>
    <lineage>
        <taxon>Bacteria</taxon>
        <taxon>Pseudomonadati</taxon>
        <taxon>Thermodesulfobacteriota</taxon>
        <taxon>Desulfobacteria</taxon>
        <taxon>Desulfobacterales</taxon>
        <taxon>Desulfatibacillaceae</taxon>
        <taxon>Desulfatibacillum</taxon>
    </lineage>
</organism>
<sequence length="179" mass="19488">MSNKGETVAGIQAIKTGEKDLMDSITADLDWSVLQEMIRRRHHLEITDDLEFSGGDLVVHDNQVAYQLNFEVKVVLSVLLDRDGRCIFVRTPAEVLQKEEAPKTPEVGISLAEAVAEQDALPVQEEPIQEMPEEESDQDPLGGLPDVSEMTADALGEASEDSSVDSDPLGGLPDVSEMT</sequence>
<protein>
    <submittedName>
        <fullName evidence="2">Uncharacterized protein</fullName>
    </submittedName>
</protein>
<dbReference type="AlphaFoldDB" id="A0A1M7BET0"/>
<feature type="non-terminal residue" evidence="2">
    <location>
        <position position="179"/>
    </location>
</feature>
<dbReference type="Proteomes" id="UP000183994">
    <property type="component" value="Unassembled WGS sequence"/>
</dbReference>
<name>A0A1M7BET0_9BACT</name>
<feature type="region of interest" description="Disordered" evidence="1">
    <location>
        <begin position="118"/>
        <end position="179"/>
    </location>
</feature>
<evidence type="ECO:0000313" key="3">
    <source>
        <dbReference type="Proteomes" id="UP000183994"/>
    </source>
</evidence>